<protein>
    <submittedName>
        <fullName evidence="1">Uncharacterized protein</fullName>
    </submittedName>
</protein>
<organism evidence="1 2">
    <name type="scientific">Paramecium pentaurelia</name>
    <dbReference type="NCBI Taxonomy" id="43138"/>
    <lineage>
        <taxon>Eukaryota</taxon>
        <taxon>Sar</taxon>
        <taxon>Alveolata</taxon>
        <taxon>Ciliophora</taxon>
        <taxon>Intramacronucleata</taxon>
        <taxon>Oligohymenophorea</taxon>
        <taxon>Peniculida</taxon>
        <taxon>Parameciidae</taxon>
        <taxon>Paramecium</taxon>
    </lineage>
</organism>
<evidence type="ECO:0000313" key="2">
    <source>
        <dbReference type="Proteomes" id="UP000689195"/>
    </source>
</evidence>
<dbReference type="EMBL" id="CAJJDO010000099">
    <property type="protein sequence ID" value="CAD8191752.1"/>
    <property type="molecule type" value="Genomic_DNA"/>
</dbReference>
<gene>
    <name evidence="1" type="ORF">PPENT_87.1.T0990201</name>
</gene>
<evidence type="ECO:0000313" key="1">
    <source>
        <dbReference type="EMBL" id="CAD8191752.1"/>
    </source>
</evidence>
<dbReference type="AlphaFoldDB" id="A0A8S1WRF5"/>
<proteinExistence type="predicted"/>
<name>A0A8S1WRF5_9CILI</name>
<keyword evidence="2" id="KW-1185">Reference proteome</keyword>
<sequence>MIGHIGAYERSVIYIIQEEANLILQVKLIHVEVMIQQIIMLLKQYL</sequence>
<accession>A0A8S1WRF5</accession>
<reference evidence="1" key="1">
    <citation type="submission" date="2021-01" db="EMBL/GenBank/DDBJ databases">
        <authorList>
            <consortium name="Genoscope - CEA"/>
            <person name="William W."/>
        </authorList>
    </citation>
    <scope>NUCLEOTIDE SEQUENCE</scope>
</reference>
<dbReference type="Proteomes" id="UP000689195">
    <property type="component" value="Unassembled WGS sequence"/>
</dbReference>
<comment type="caution">
    <text evidence="1">The sequence shown here is derived from an EMBL/GenBank/DDBJ whole genome shotgun (WGS) entry which is preliminary data.</text>
</comment>